<reference evidence="5" key="1">
    <citation type="submission" date="2025-08" db="UniProtKB">
        <authorList>
            <consortium name="RefSeq"/>
        </authorList>
    </citation>
    <scope>IDENTIFICATION</scope>
</reference>
<protein>
    <submittedName>
        <fullName evidence="5">Uncharacterized protein LOC114853720 isoform X1</fullName>
    </submittedName>
</protein>
<keyword evidence="1" id="KW-0812">Transmembrane</keyword>
<dbReference type="InterPro" id="IPR013783">
    <property type="entry name" value="Ig-like_fold"/>
</dbReference>
<evidence type="ECO:0000313" key="4">
    <source>
        <dbReference type="Proteomes" id="UP000515150"/>
    </source>
</evidence>
<keyword evidence="2" id="KW-0732">Signal</keyword>
<organism evidence="4 5">
    <name type="scientific">Betta splendens</name>
    <name type="common">Siamese fighting fish</name>
    <dbReference type="NCBI Taxonomy" id="158456"/>
    <lineage>
        <taxon>Eukaryota</taxon>
        <taxon>Metazoa</taxon>
        <taxon>Chordata</taxon>
        <taxon>Craniata</taxon>
        <taxon>Vertebrata</taxon>
        <taxon>Euteleostomi</taxon>
        <taxon>Actinopterygii</taxon>
        <taxon>Neopterygii</taxon>
        <taxon>Teleostei</taxon>
        <taxon>Neoteleostei</taxon>
        <taxon>Acanthomorphata</taxon>
        <taxon>Anabantaria</taxon>
        <taxon>Anabantiformes</taxon>
        <taxon>Anabantoidei</taxon>
        <taxon>Osphronemidae</taxon>
        <taxon>Betta</taxon>
    </lineage>
</organism>
<feature type="signal peptide" evidence="2">
    <location>
        <begin position="1"/>
        <end position="24"/>
    </location>
</feature>
<dbReference type="RefSeq" id="XP_040926116.1">
    <property type="nucleotide sequence ID" value="XM_041070182.2"/>
</dbReference>
<evidence type="ECO:0000259" key="3">
    <source>
        <dbReference type="PROSITE" id="PS50835"/>
    </source>
</evidence>
<sequence length="210" mass="23257">MKCVCVMMPSCILGVAMLSGQVLASEEGNITLWILPSTVLTGDTVVLFCQYQTRSYNRTTTFFKGTQEIGTYSSLGPESVTNRTIENVTKQDEGTYTCASQDGTLRSPEVRLSVKLDPGNITADGTPASSSGYWKWVLMSCTVVLLSVVPLTVWLVCRHRHQALGTRSCWPTFKQEAPAPATRQDVTEVQWELSWMEMSSLMDKHLYPGT</sequence>
<evidence type="ECO:0000256" key="1">
    <source>
        <dbReference type="SAM" id="Phobius"/>
    </source>
</evidence>
<dbReference type="OrthoDB" id="8941709at2759"/>
<dbReference type="Pfam" id="PF13927">
    <property type="entry name" value="Ig_3"/>
    <property type="match status" value="1"/>
</dbReference>
<accession>A0A8M1HCD2</accession>
<dbReference type="Gene3D" id="2.60.40.10">
    <property type="entry name" value="Immunoglobulins"/>
    <property type="match status" value="1"/>
</dbReference>
<keyword evidence="1" id="KW-1133">Transmembrane helix</keyword>
<feature type="chain" id="PRO_5035445018" evidence="2">
    <location>
        <begin position="25"/>
        <end position="210"/>
    </location>
</feature>
<evidence type="ECO:0000256" key="2">
    <source>
        <dbReference type="SAM" id="SignalP"/>
    </source>
</evidence>
<dbReference type="GeneID" id="114853720"/>
<dbReference type="PROSITE" id="PS50835">
    <property type="entry name" value="IG_LIKE"/>
    <property type="match status" value="1"/>
</dbReference>
<dbReference type="InterPro" id="IPR036179">
    <property type="entry name" value="Ig-like_dom_sf"/>
</dbReference>
<dbReference type="InterPro" id="IPR007110">
    <property type="entry name" value="Ig-like_dom"/>
</dbReference>
<feature type="domain" description="Ig-like" evidence="3">
    <location>
        <begin position="9"/>
        <end position="113"/>
    </location>
</feature>
<dbReference type="SMART" id="SM00409">
    <property type="entry name" value="IG"/>
    <property type="match status" value="1"/>
</dbReference>
<proteinExistence type="predicted"/>
<dbReference type="AlphaFoldDB" id="A0A8M1HCD2"/>
<feature type="transmembrane region" description="Helical" evidence="1">
    <location>
        <begin position="136"/>
        <end position="157"/>
    </location>
</feature>
<evidence type="ECO:0000313" key="5">
    <source>
        <dbReference type="RefSeq" id="XP_040926116.1"/>
    </source>
</evidence>
<gene>
    <name evidence="5" type="primary">LOC114853720</name>
</gene>
<dbReference type="Proteomes" id="UP000515150">
    <property type="component" value="Chromosome 4"/>
</dbReference>
<dbReference type="SUPFAM" id="SSF48726">
    <property type="entry name" value="Immunoglobulin"/>
    <property type="match status" value="1"/>
</dbReference>
<keyword evidence="4" id="KW-1185">Reference proteome</keyword>
<keyword evidence="1" id="KW-0472">Membrane</keyword>
<name>A0A8M1HCD2_BETSP</name>
<dbReference type="InterPro" id="IPR003599">
    <property type="entry name" value="Ig_sub"/>
</dbReference>